<name>A0A1U7ZNW4_NELNU</name>
<dbReference type="InterPro" id="IPR051502">
    <property type="entry name" value="RLP_Defense_Trigger"/>
</dbReference>
<dbReference type="SUPFAM" id="SSF52047">
    <property type="entry name" value="RNI-like"/>
    <property type="match status" value="1"/>
</dbReference>
<dbReference type="Pfam" id="PF23598">
    <property type="entry name" value="LRR_14"/>
    <property type="match status" value="1"/>
</dbReference>
<dbReference type="SMART" id="SM00365">
    <property type="entry name" value="LRR_SD22"/>
    <property type="match status" value="11"/>
</dbReference>
<dbReference type="FunCoup" id="A0A1U7ZNW4">
    <property type="interactions" value="1869"/>
</dbReference>
<dbReference type="GeneID" id="104592564"/>
<feature type="chain" id="PRO_5010556027" evidence="12">
    <location>
        <begin position="18"/>
        <end position="1142"/>
    </location>
</feature>
<dbReference type="InParanoid" id="A0A1U7ZNW4"/>
<evidence type="ECO:0000256" key="5">
    <source>
        <dbReference type="ARBA" id="ARBA00022729"/>
    </source>
</evidence>
<feature type="compositionally biased region" description="Polar residues" evidence="10">
    <location>
        <begin position="1071"/>
        <end position="1080"/>
    </location>
</feature>
<dbReference type="Proteomes" id="UP000189703">
    <property type="component" value="Unplaced"/>
</dbReference>
<evidence type="ECO:0000256" key="8">
    <source>
        <dbReference type="ARBA" id="ARBA00023136"/>
    </source>
</evidence>
<dbReference type="AlphaFoldDB" id="A0A1U7ZNW4"/>
<dbReference type="SUPFAM" id="SSF52058">
    <property type="entry name" value="L domain-like"/>
    <property type="match status" value="3"/>
</dbReference>
<dbReference type="PROSITE" id="PS51450">
    <property type="entry name" value="LRR"/>
    <property type="match status" value="2"/>
</dbReference>
<feature type="domain" description="Disease resistance R13L4/SHOC-2-like LRR" evidence="13">
    <location>
        <begin position="85"/>
        <end position="318"/>
    </location>
</feature>
<dbReference type="OrthoDB" id="4691307at2759"/>
<dbReference type="RefSeq" id="XP_010250305.1">
    <property type="nucleotide sequence ID" value="XM_010252003.1"/>
</dbReference>
<evidence type="ECO:0000256" key="9">
    <source>
        <dbReference type="ARBA" id="ARBA00023180"/>
    </source>
</evidence>
<feature type="region of interest" description="Disordered" evidence="10">
    <location>
        <begin position="1061"/>
        <end position="1080"/>
    </location>
</feature>
<feature type="transmembrane region" description="Helical" evidence="11">
    <location>
        <begin position="1088"/>
        <end position="1110"/>
    </location>
</feature>
<evidence type="ECO:0000256" key="3">
    <source>
        <dbReference type="ARBA" id="ARBA00022614"/>
    </source>
</evidence>
<dbReference type="SMART" id="SM00369">
    <property type="entry name" value="LRR_TYP"/>
    <property type="match status" value="14"/>
</dbReference>
<dbReference type="GO" id="GO:0016020">
    <property type="term" value="C:membrane"/>
    <property type="evidence" value="ECO:0007669"/>
    <property type="project" value="UniProtKB-SubCell"/>
</dbReference>
<evidence type="ECO:0000256" key="2">
    <source>
        <dbReference type="ARBA" id="ARBA00009592"/>
    </source>
</evidence>
<dbReference type="PANTHER" id="PTHR48062">
    <property type="entry name" value="RECEPTOR-LIKE PROTEIN 14"/>
    <property type="match status" value="1"/>
</dbReference>
<proteinExistence type="inferred from homology"/>
<dbReference type="FunFam" id="3.80.10.10:FF:000111">
    <property type="entry name" value="LRR receptor-like serine/threonine-protein kinase ERECTA"/>
    <property type="match status" value="1"/>
</dbReference>
<dbReference type="KEGG" id="nnu:104592564"/>
<comment type="similarity">
    <text evidence="2">Belongs to the RLP family.</text>
</comment>
<organism evidence="14 15">
    <name type="scientific">Nelumbo nucifera</name>
    <name type="common">Sacred lotus</name>
    <dbReference type="NCBI Taxonomy" id="4432"/>
    <lineage>
        <taxon>Eukaryota</taxon>
        <taxon>Viridiplantae</taxon>
        <taxon>Streptophyta</taxon>
        <taxon>Embryophyta</taxon>
        <taxon>Tracheophyta</taxon>
        <taxon>Spermatophyta</taxon>
        <taxon>Magnoliopsida</taxon>
        <taxon>Proteales</taxon>
        <taxon>Nelumbonaceae</taxon>
        <taxon>Nelumbo</taxon>
    </lineage>
</organism>
<keyword evidence="8 11" id="KW-0472">Membrane</keyword>
<dbReference type="Pfam" id="PF13516">
    <property type="entry name" value="LRR_6"/>
    <property type="match status" value="1"/>
</dbReference>
<dbReference type="InterPro" id="IPR055414">
    <property type="entry name" value="LRR_R13L4/SHOC2-like"/>
</dbReference>
<evidence type="ECO:0000259" key="13">
    <source>
        <dbReference type="Pfam" id="PF23598"/>
    </source>
</evidence>
<evidence type="ECO:0000256" key="12">
    <source>
        <dbReference type="SAM" id="SignalP"/>
    </source>
</evidence>
<dbReference type="FunFam" id="3.80.10.10:FF:000041">
    <property type="entry name" value="LRR receptor-like serine/threonine-protein kinase ERECTA"/>
    <property type="match status" value="3"/>
</dbReference>
<dbReference type="PRINTS" id="PR00019">
    <property type="entry name" value="LEURICHRPT"/>
</dbReference>
<accession>A0A1U7ZNW4</accession>
<evidence type="ECO:0000256" key="10">
    <source>
        <dbReference type="SAM" id="MobiDB-lite"/>
    </source>
</evidence>
<evidence type="ECO:0000256" key="7">
    <source>
        <dbReference type="ARBA" id="ARBA00022989"/>
    </source>
</evidence>
<keyword evidence="6" id="KW-0677">Repeat</keyword>
<keyword evidence="5 12" id="KW-0732">Signal</keyword>
<feature type="signal peptide" evidence="12">
    <location>
        <begin position="1"/>
        <end position="17"/>
    </location>
</feature>
<evidence type="ECO:0000256" key="11">
    <source>
        <dbReference type="SAM" id="Phobius"/>
    </source>
</evidence>
<evidence type="ECO:0000256" key="1">
    <source>
        <dbReference type="ARBA" id="ARBA00004167"/>
    </source>
</evidence>
<dbReference type="InterPro" id="IPR001611">
    <property type="entry name" value="Leu-rich_rpt"/>
</dbReference>
<dbReference type="InterPro" id="IPR003591">
    <property type="entry name" value="Leu-rich_rpt_typical-subtyp"/>
</dbReference>
<feature type="transmembrane region" description="Helical" evidence="11">
    <location>
        <begin position="1117"/>
        <end position="1134"/>
    </location>
</feature>
<gene>
    <name evidence="15" type="primary">LOC104592564</name>
</gene>
<keyword evidence="9" id="KW-0325">Glycoprotein</keyword>
<dbReference type="Pfam" id="PF00560">
    <property type="entry name" value="LRR_1"/>
    <property type="match status" value="4"/>
</dbReference>
<dbReference type="Pfam" id="PF13855">
    <property type="entry name" value="LRR_8"/>
    <property type="match status" value="2"/>
</dbReference>
<keyword evidence="4 11" id="KW-0812">Transmembrane</keyword>
<keyword evidence="14" id="KW-1185">Reference proteome</keyword>
<evidence type="ECO:0000256" key="4">
    <source>
        <dbReference type="ARBA" id="ARBA00022692"/>
    </source>
</evidence>
<evidence type="ECO:0000313" key="15">
    <source>
        <dbReference type="RefSeq" id="XP_010250305.1"/>
    </source>
</evidence>
<evidence type="ECO:0000256" key="6">
    <source>
        <dbReference type="ARBA" id="ARBA00022737"/>
    </source>
</evidence>
<evidence type="ECO:0000313" key="14">
    <source>
        <dbReference type="Proteomes" id="UP000189703"/>
    </source>
</evidence>
<keyword evidence="3" id="KW-0433">Leucine-rich repeat</keyword>
<comment type="subcellular location">
    <subcellularLocation>
        <location evidence="1">Membrane</location>
        <topology evidence="1">Single-pass membrane protein</topology>
    </subcellularLocation>
</comment>
<dbReference type="OMA" id="WEQERIS"/>
<protein>
    <submittedName>
        <fullName evidence="15">Leucine-rich repeat receptor protein kinase MSL1-like</fullName>
    </submittedName>
</protein>
<dbReference type="PANTHER" id="PTHR48062:SF21">
    <property type="entry name" value="RECEPTOR-LIKE PROTEIN 12"/>
    <property type="match status" value="1"/>
</dbReference>
<keyword evidence="7 11" id="KW-1133">Transmembrane helix</keyword>
<dbReference type="eggNOG" id="KOG0619">
    <property type="taxonomic scope" value="Eukaryota"/>
</dbReference>
<dbReference type="InterPro" id="IPR032675">
    <property type="entry name" value="LRR_dom_sf"/>
</dbReference>
<sequence>MIQLISNLGLMMMMIKAGTHLTVVPGSELCVIPPPTESFKLFLYNIIHHQVSISLNASLFLHFDELQHLDLSHNHFKGFVEDQGLEALGRLKKLEVLDLSSNEFDNSIMRSLGALKSLKNLSLGWNDFTNPFPYQELAGLENLQMLDLSGNTIFYGTLQDLEPLNRLKKLEVLDLSYNGFDNSILPSLGALKSLKNLSLSRNDFTNPFPFEELAGLENLRMLDLSGNGLKGTLGLQGLKHLFDRLKNLEVLDLSYNSFDTSIFTYLEALLSLKFLYLRGNNMVGTFRWEGVKRLRKLEVLDISGNNFNTTNLQNIGLLAPNIKTLYLGGNDLSGPITDQELGTLRELEFLDLFGSTLSYDFLQNIGEMVSLKFLRMANIKGLNGTRLPCKGLCKLNKLQELDLSQLDGNYENNYGFVGDLDSCLGNLTSLRVLDLSYNQFDGNIVLSTIRGLSSLEYLDLSSIRFQGYFSFNTLANLSKLEVFRFDNNQLLQVETDFPFLVPRYQLKFLYLARFSFNKPPGLMPNFLHYQFDLRVVSLYYNNFNSTQFPTWLLENNAGLEVLHLKNNSFTGTLVLPSRSCMNLSILIVSGNHLHGQIPDNIGVIFPNLVALQMPSNAFIGKIPSSIGSMRWLQLLDLSGNSLSGQIPMHLVTGCSRLYSLKLSNNNLHGQMLPIVSNLTGLRHLFLDGNKFTRNIPHSLSRNVALELLNVRNNNITGRLPGWIGNLSYLKVLIMANNQLEGALPASFCALGKLSAIDLSNNYFSGAVPSCFSPRGLRYAHFEKNKLEGPMTEAFSKSTSLVTLDMSDNLLNGSLPTWIGNLLSLGALLLKRNQLEGNIPIQICHLKRINIMDLSHNNLSGPIPSCLKNLTFKGQGYIHDGIDARFEKGYGMDVTNLFQFIYTYKSRLEDQSSQFYNTNERTEEQVEFTTKSRYDVYTGIVLGLMLGLDLSCNQLAGDIPPEIGELYEIRALNFSHNLLSGHIPTTISNLKQLESLDLSYNNLVGSIPPQMIELYSLSTFMVAHNNLSGKIPEWKGQFATFGESSYEGNPLLCGKPLEKNCTSENREPSPTGPASNDQDESNNSIDMDAFIVSFVASYIVVLLGVATVFYINPYWRRLWFYLVDVCITSCYYFALDNLRWQWR</sequence>
<dbReference type="Gene3D" id="3.80.10.10">
    <property type="entry name" value="Ribonuclease Inhibitor"/>
    <property type="match status" value="7"/>
</dbReference>
<reference evidence="15" key="1">
    <citation type="submission" date="2025-08" db="UniProtKB">
        <authorList>
            <consortium name="RefSeq"/>
        </authorList>
    </citation>
    <scope>IDENTIFICATION</scope>
</reference>